<name>A0AAW2EA33_9HYME</name>
<dbReference type="Proteomes" id="UP001430953">
    <property type="component" value="Unassembled WGS sequence"/>
</dbReference>
<evidence type="ECO:0000313" key="1">
    <source>
        <dbReference type="EMBL" id="KAL0099121.1"/>
    </source>
</evidence>
<keyword evidence="2" id="KW-1185">Reference proteome</keyword>
<reference evidence="1 2" key="1">
    <citation type="submission" date="2023-03" db="EMBL/GenBank/DDBJ databases">
        <title>High recombination rates correlate with genetic variation in Cardiocondyla obscurior ants.</title>
        <authorList>
            <person name="Errbii M."/>
        </authorList>
    </citation>
    <scope>NUCLEOTIDE SEQUENCE [LARGE SCALE GENOMIC DNA]</scope>
    <source>
        <strain evidence="1">Alpha-2009</strain>
        <tissue evidence="1">Whole body</tissue>
    </source>
</reference>
<dbReference type="EMBL" id="JADYXP020000029">
    <property type="protein sequence ID" value="KAL0099121.1"/>
    <property type="molecule type" value="Genomic_DNA"/>
</dbReference>
<sequence length="362" mass="41865">MSCDPVENPCPITCPKVREQLRKAIKEFPNVTDGIFPRKKNDVKPRFPPDVISRDIRDESKQIQKPTANPTDKIIDFDEKKIDLVKGKELTEEPAVTPTESVTLMEEIDHNKEKNSVVKEVTAEILQKVPVAIDELRIIKDDINLASTTQIELESSQIEENFEPEEHMEYSEEEESITDYEKFIDEELQESLPAVIAREIPEEPRAVRREISRNAATLYERIDRERPVRLPREREAVTAMSEERPIEEEISVKRALASSTITEHTDSRKPAENVCEETCPLVKQQKERIMRKLKERQQIVDHYYLRGFNYFEDVCTCSLACMMYTLSRDPFMKSIFASLGLFAVGLKLCSELDAWEMPSRIS</sequence>
<evidence type="ECO:0000313" key="2">
    <source>
        <dbReference type="Proteomes" id="UP001430953"/>
    </source>
</evidence>
<organism evidence="1 2">
    <name type="scientific">Cardiocondyla obscurior</name>
    <dbReference type="NCBI Taxonomy" id="286306"/>
    <lineage>
        <taxon>Eukaryota</taxon>
        <taxon>Metazoa</taxon>
        <taxon>Ecdysozoa</taxon>
        <taxon>Arthropoda</taxon>
        <taxon>Hexapoda</taxon>
        <taxon>Insecta</taxon>
        <taxon>Pterygota</taxon>
        <taxon>Neoptera</taxon>
        <taxon>Endopterygota</taxon>
        <taxon>Hymenoptera</taxon>
        <taxon>Apocrita</taxon>
        <taxon>Aculeata</taxon>
        <taxon>Formicoidea</taxon>
        <taxon>Formicidae</taxon>
        <taxon>Myrmicinae</taxon>
        <taxon>Cardiocondyla</taxon>
    </lineage>
</organism>
<accession>A0AAW2EA33</accession>
<dbReference type="AlphaFoldDB" id="A0AAW2EA33"/>
<comment type="caution">
    <text evidence="1">The sequence shown here is derived from an EMBL/GenBank/DDBJ whole genome shotgun (WGS) entry which is preliminary data.</text>
</comment>
<protein>
    <submittedName>
        <fullName evidence="1">Uncharacterized protein</fullName>
    </submittedName>
</protein>
<proteinExistence type="predicted"/>
<gene>
    <name evidence="1" type="ORF">PUN28_020280</name>
</gene>